<dbReference type="AlphaFoldDB" id="E3JDD3"/>
<gene>
    <name evidence="2" type="ordered locus">FraEuI1c_5581</name>
</gene>
<dbReference type="EMBL" id="CP002299">
    <property type="protein sequence ID" value="ADP83566.1"/>
    <property type="molecule type" value="Genomic_DNA"/>
</dbReference>
<dbReference type="KEGG" id="fri:FraEuI1c_5581"/>
<dbReference type="eggNOG" id="COG2114">
    <property type="taxonomic scope" value="Bacteria"/>
</dbReference>
<dbReference type="InterPro" id="IPR029787">
    <property type="entry name" value="Nucleotide_cyclase"/>
</dbReference>
<name>E3JDD3_PSEI1</name>
<dbReference type="STRING" id="298654.FraEuI1c_5581"/>
<reference evidence="2 3" key="1">
    <citation type="submission" date="2010-10" db="EMBL/GenBank/DDBJ databases">
        <title>Complete sequence of Frankia sp. EuI1c.</title>
        <authorList>
            <consortium name="US DOE Joint Genome Institute"/>
            <person name="Lucas S."/>
            <person name="Copeland A."/>
            <person name="Lapidus A."/>
            <person name="Cheng J.-F."/>
            <person name="Bruce D."/>
            <person name="Goodwin L."/>
            <person name="Pitluck S."/>
            <person name="Chertkov O."/>
            <person name="Detter J.C."/>
            <person name="Han C."/>
            <person name="Tapia R."/>
            <person name="Land M."/>
            <person name="Hauser L."/>
            <person name="Jeffries C."/>
            <person name="Kyrpides N."/>
            <person name="Ivanova N."/>
            <person name="Mikhailova N."/>
            <person name="Beauchemin N."/>
            <person name="Sen A."/>
            <person name="Sur S.A."/>
            <person name="Gtari M."/>
            <person name="Wall L."/>
            <person name="Tisa L."/>
            <person name="Woyke T."/>
        </authorList>
    </citation>
    <scope>NUCLEOTIDE SEQUENCE [LARGE SCALE GENOMIC DNA]</scope>
    <source>
        <strain evidence="3">DSM 45817 / CECT 9037 / EuI1c</strain>
    </source>
</reference>
<dbReference type="HOGENOM" id="CLU_773288_0_0_11"/>
<protein>
    <recommendedName>
        <fullName evidence="4">Guanylate cyclase domain-containing protein</fullName>
    </recommendedName>
</protein>
<feature type="region of interest" description="Disordered" evidence="1">
    <location>
        <begin position="235"/>
        <end position="278"/>
    </location>
</feature>
<feature type="compositionally biased region" description="Low complexity" evidence="1">
    <location>
        <begin position="249"/>
        <end position="260"/>
    </location>
</feature>
<evidence type="ECO:0000313" key="3">
    <source>
        <dbReference type="Proteomes" id="UP000002484"/>
    </source>
</evidence>
<dbReference type="InParanoid" id="E3JDD3"/>
<feature type="compositionally biased region" description="Basic and acidic residues" evidence="1">
    <location>
        <begin position="347"/>
        <end position="358"/>
    </location>
</feature>
<dbReference type="Proteomes" id="UP000002484">
    <property type="component" value="Chromosome"/>
</dbReference>
<dbReference type="SUPFAM" id="SSF55073">
    <property type="entry name" value="Nucleotide cyclase"/>
    <property type="match status" value="1"/>
</dbReference>
<keyword evidence="3" id="KW-1185">Reference proteome</keyword>
<sequence length="358" mass="38926">MSVPPPAFRRLCLMVDVERYSEQSNRRQVDIQTSLAKMRTRALRRAQINHRACAVQEQGDGFLLVLPAGIDEARAVPGLVNGFVDGLTVANEASTHRIRLRAALAQGVVRRGATGYVANAVVAAARIVGAAEVRAALDRHPDRDLAFAVTAELYSDVIADGYTPTVGTEATQAHIDIPDRAFSADVWILVPDAAVPSPDRRGPNWERVLTVAEGALSAIQFGQAAEQYWDHHLADHHQDAQQQDDQHTAHPAANPGDVPVPSDPPPTAEPTDLPVPPVDLPHETWTLDQLGTEYTHLGPEYTLEFDEAGYHWLDAPYGYGTHEHPGPVLDVDPHSHGPVDDWPLPGTDHDGLDPGHLH</sequence>
<evidence type="ECO:0000256" key="1">
    <source>
        <dbReference type="SAM" id="MobiDB-lite"/>
    </source>
</evidence>
<feature type="compositionally biased region" description="Basic and acidic residues" evidence="1">
    <location>
        <begin position="324"/>
        <end position="339"/>
    </location>
</feature>
<feature type="compositionally biased region" description="Pro residues" evidence="1">
    <location>
        <begin position="261"/>
        <end position="278"/>
    </location>
</feature>
<feature type="compositionally biased region" description="Basic and acidic residues" evidence="1">
    <location>
        <begin position="235"/>
        <end position="248"/>
    </location>
</feature>
<proteinExistence type="predicted"/>
<evidence type="ECO:0000313" key="2">
    <source>
        <dbReference type="EMBL" id="ADP83566.1"/>
    </source>
</evidence>
<accession>E3JDD3</accession>
<dbReference type="Gene3D" id="3.30.70.1230">
    <property type="entry name" value="Nucleotide cyclase"/>
    <property type="match status" value="1"/>
</dbReference>
<evidence type="ECO:0008006" key="4">
    <source>
        <dbReference type="Google" id="ProtNLM"/>
    </source>
</evidence>
<feature type="region of interest" description="Disordered" evidence="1">
    <location>
        <begin position="324"/>
        <end position="358"/>
    </location>
</feature>
<organism evidence="2 3">
    <name type="scientific">Pseudofrankia inefficax (strain DSM 45817 / CECT 9037 / DDB 130130 / EuI1c)</name>
    <name type="common">Frankia inefficax</name>
    <dbReference type="NCBI Taxonomy" id="298654"/>
    <lineage>
        <taxon>Bacteria</taxon>
        <taxon>Bacillati</taxon>
        <taxon>Actinomycetota</taxon>
        <taxon>Actinomycetes</taxon>
        <taxon>Frankiales</taxon>
        <taxon>Frankiaceae</taxon>
        <taxon>Pseudofrankia</taxon>
    </lineage>
</organism>